<dbReference type="GO" id="GO:0016829">
    <property type="term" value="F:lyase activity"/>
    <property type="evidence" value="ECO:0007669"/>
    <property type="project" value="UniProtKB-KW"/>
</dbReference>
<dbReference type="InterPro" id="IPR023439">
    <property type="entry name" value="Mal_deCO2ase/Cit_lyase_ACP"/>
</dbReference>
<dbReference type="GO" id="GO:0005737">
    <property type="term" value="C:cytoplasm"/>
    <property type="evidence" value="ECO:0007669"/>
    <property type="project" value="UniProtKB-SubCell"/>
</dbReference>
<comment type="function">
    <text evidence="4">Covalent carrier of the coenzyme of citrate lyase.</text>
</comment>
<accession>A0A0F4LD14</accession>
<keyword evidence="2 4" id="KW-0963">Cytoplasm</keyword>
<dbReference type="PATRIC" id="fig|1218493.3.peg.1109"/>
<evidence type="ECO:0000313" key="7">
    <source>
        <dbReference type="Proteomes" id="UP000033533"/>
    </source>
</evidence>
<dbReference type="OrthoDB" id="1120942at2"/>
<proteinExistence type="inferred from homology"/>
<dbReference type="InterPro" id="IPR006495">
    <property type="entry name" value="CitD"/>
</dbReference>
<keyword evidence="6" id="KW-0456">Lyase</keyword>
<dbReference type="STRING" id="1218493.JF76_10580"/>
<comment type="caution">
    <text evidence="6">The sequence shown here is derived from an EMBL/GenBank/DDBJ whole genome shotgun (WGS) entry which is preliminary data.</text>
</comment>
<protein>
    <recommendedName>
        <fullName evidence="4">Citrate lyase acyl carrier protein</fullName>
    </recommendedName>
    <alternativeName>
        <fullName evidence="4">Citrate lyase gamma chain</fullName>
    </alternativeName>
</protein>
<comment type="subunit">
    <text evidence="4">Oligomer with a subunit composition of (alpha,beta,gamma)6.</text>
</comment>
<dbReference type="EMBL" id="JXBY01000019">
    <property type="protein sequence ID" value="KJY55421.1"/>
    <property type="molecule type" value="Genomic_DNA"/>
</dbReference>
<name>A0A0F4LD14_9LACO</name>
<organism evidence="6 7">
    <name type="scientific">Lactobacillus kullabergensis</name>
    <dbReference type="NCBI Taxonomy" id="1218493"/>
    <lineage>
        <taxon>Bacteria</taxon>
        <taxon>Bacillati</taxon>
        <taxon>Bacillota</taxon>
        <taxon>Bacilli</taxon>
        <taxon>Lactobacillales</taxon>
        <taxon>Lactobacillaceae</taxon>
        <taxon>Lactobacillus</taxon>
    </lineage>
</organism>
<keyword evidence="3 4" id="KW-0597">Phosphoprotein</keyword>
<dbReference type="AlphaFoldDB" id="A0A0F4LD14"/>
<feature type="modified residue" description="O-(phosphoribosyl dephospho-coenzyme A)serine" evidence="4 5">
    <location>
        <position position="14"/>
    </location>
</feature>
<dbReference type="NCBIfam" id="TIGR01608">
    <property type="entry name" value="citD"/>
    <property type="match status" value="1"/>
</dbReference>
<sequence length="98" mass="10478">MEIKTVGVAGTLESSDIQIMVSAGQNGIEIDLESEVAKSYGDQIKKVITDTLKKFGIENAKVKATDKGALDCVIAARTLAAVQRATETTDKPRLEVLQ</sequence>
<dbReference type="HOGENOM" id="CLU_158489_0_0_9"/>
<comment type="subcellular location">
    <subcellularLocation>
        <location evidence="1 4">Cytoplasm</location>
    </subcellularLocation>
</comment>
<dbReference type="Proteomes" id="UP000033533">
    <property type="component" value="Unassembled WGS sequence"/>
</dbReference>
<evidence type="ECO:0000256" key="2">
    <source>
        <dbReference type="ARBA" id="ARBA00022490"/>
    </source>
</evidence>
<dbReference type="PIRSF" id="PIRSF002736">
    <property type="entry name" value="Citrt_lyas_gamma"/>
    <property type="match status" value="1"/>
</dbReference>
<evidence type="ECO:0000313" key="6">
    <source>
        <dbReference type="EMBL" id="KJY55421.1"/>
    </source>
</evidence>
<evidence type="ECO:0000256" key="5">
    <source>
        <dbReference type="PIRSR" id="PIRSR002736-50"/>
    </source>
</evidence>
<evidence type="ECO:0000256" key="3">
    <source>
        <dbReference type="ARBA" id="ARBA00022553"/>
    </source>
</evidence>
<dbReference type="RefSeq" id="WP_045928148.1">
    <property type="nucleotide sequence ID" value="NZ_JBHSZS010000025.1"/>
</dbReference>
<dbReference type="Pfam" id="PF06857">
    <property type="entry name" value="ACP"/>
    <property type="match status" value="1"/>
</dbReference>
<comment type="similarity">
    <text evidence="4">Belongs to the CitD family.</text>
</comment>
<gene>
    <name evidence="4 6" type="primary">citD</name>
    <name evidence="6" type="ORF">JF76_10580</name>
</gene>
<evidence type="ECO:0000256" key="1">
    <source>
        <dbReference type="ARBA" id="ARBA00004496"/>
    </source>
</evidence>
<dbReference type="HAMAP" id="MF_00805">
    <property type="entry name" value="CitD"/>
    <property type="match status" value="1"/>
</dbReference>
<evidence type="ECO:0000256" key="4">
    <source>
        <dbReference type="HAMAP-Rule" id="MF_00805"/>
    </source>
</evidence>
<dbReference type="NCBIfam" id="NF009726">
    <property type="entry name" value="PRK13253.1"/>
    <property type="match status" value="1"/>
</dbReference>
<reference evidence="6 7" key="1">
    <citation type="submission" date="2014-12" db="EMBL/GenBank/DDBJ databases">
        <title>Comparative genomics of the lactic acid bacteria isolated from the honey bee gut.</title>
        <authorList>
            <person name="Ellegaard K.M."/>
            <person name="Tamarit D."/>
            <person name="Javelind E."/>
            <person name="Olofsson T."/>
            <person name="Andersson S.G."/>
            <person name="Vasquez A."/>
        </authorList>
    </citation>
    <scope>NUCLEOTIDE SEQUENCE [LARGE SCALE GENOMIC DNA]</scope>
    <source>
        <strain evidence="6 7">Biut2</strain>
    </source>
</reference>